<dbReference type="PANTHER" id="PTHR34258">
    <property type="entry name" value="ARMADILLO-LIKE HELICAL DOMAIN CONTAINING PROTEIN 1"/>
    <property type="match status" value="1"/>
</dbReference>
<dbReference type="InterPro" id="IPR016024">
    <property type="entry name" value="ARM-type_fold"/>
</dbReference>
<dbReference type="PANTHER" id="PTHR34258:SF1">
    <property type="entry name" value="ARMADILLO-LIKE HELICAL DOMAIN CONTAINING PROTEIN 1"/>
    <property type="match status" value="1"/>
</dbReference>
<protein>
    <submittedName>
        <fullName evidence="1">Uncharacterized protein</fullName>
    </submittedName>
</protein>
<dbReference type="OrthoDB" id="278163at2759"/>
<comment type="caution">
    <text evidence="1">The sequence shown here is derived from an EMBL/GenBank/DDBJ whole genome shotgun (WGS) entry which is preliminary data.</text>
</comment>
<proteinExistence type="predicted"/>
<gene>
    <name evidence="1" type="ORF">OXX778_LOCUS7874</name>
</gene>
<organism evidence="1 2">
    <name type="scientific">Brachionus calyciflorus</name>
    <dbReference type="NCBI Taxonomy" id="104777"/>
    <lineage>
        <taxon>Eukaryota</taxon>
        <taxon>Metazoa</taxon>
        <taxon>Spiralia</taxon>
        <taxon>Gnathifera</taxon>
        <taxon>Rotifera</taxon>
        <taxon>Eurotatoria</taxon>
        <taxon>Monogononta</taxon>
        <taxon>Pseudotrocha</taxon>
        <taxon>Ploima</taxon>
        <taxon>Brachionidae</taxon>
        <taxon>Brachionus</taxon>
    </lineage>
</organism>
<accession>A0A813UM45</accession>
<reference evidence="1" key="1">
    <citation type="submission" date="2021-02" db="EMBL/GenBank/DDBJ databases">
        <authorList>
            <person name="Nowell W R."/>
        </authorList>
    </citation>
    <scope>NUCLEOTIDE SEQUENCE</scope>
    <source>
        <strain evidence="1">Ploen Becks lab</strain>
    </source>
</reference>
<name>A0A813UM45_9BILA</name>
<dbReference type="InterPro" id="IPR041090">
    <property type="entry name" value="DUF5578"/>
</dbReference>
<dbReference type="SUPFAM" id="SSF48371">
    <property type="entry name" value="ARM repeat"/>
    <property type="match status" value="1"/>
</dbReference>
<dbReference type="Proteomes" id="UP000663879">
    <property type="component" value="Unassembled WGS sequence"/>
</dbReference>
<dbReference type="InterPro" id="IPR011989">
    <property type="entry name" value="ARM-like"/>
</dbReference>
<dbReference type="Pfam" id="PF17741">
    <property type="entry name" value="DUF5578"/>
    <property type="match status" value="1"/>
</dbReference>
<dbReference type="Gene3D" id="1.25.10.10">
    <property type="entry name" value="Leucine-rich Repeat Variant"/>
    <property type="match status" value="1"/>
</dbReference>
<evidence type="ECO:0000313" key="1">
    <source>
        <dbReference type="EMBL" id="CAF0829219.1"/>
    </source>
</evidence>
<keyword evidence="2" id="KW-1185">Reference proteome</keyword>
<evidence type="ECO:0000313" key="2">
    <source>
        <dbReference type="Proteomes" id="UP000663879"/>
    </source>
</evidence>
<sequence>MSAKQQTAINSLMYLLKEWDKGSINVRRKILHDFIVQHQNTTGTELEEEFAHSASLFFTRVTSWLRLTYMVGTCVTEQLEVIRIFLNTSSSNKFLSEFMEVGCLYTLLDIINLKQSSEENKTLSLNILNCIANFGRNYKEIICECYGIRSIAECLAKSRSESTQTEAKFLLENLAKGNPKYQSQVYKGLIALLPCTSPKAQELAAQTLRVVQPIVVDSNPSLVEPLIALLQSLHIEVQYEAIELIKLLMDFGVKDALIKSLVNVLKPPKRLDQPAKNLEKKENLSNESGALDYHVQQAASAKAIGILVYISNEIAEQFLSLQVIHNLLFAMGNEEHPESQRQSSKTLEFFVKNYPIVADHVREAMGDQLFESFLVDSDGFYARMTPIQADVCRSNRVHIPYRSSA</sequence>
<dbReference type="EMBL" id="CAJNOC010001040">
    <property type="protein sequence ID" value="CAF0829219.1"/>
    <property type="molecule type" value="Genomic_DNA"/>
</dbReference>
<dbReference type="AlphaFoldDB" id="A0A813UM45"/>